<name>A0A0D2CMQ2_9EURO</name>
<proteinExistence type="predicted"/>
<dbReference type="RefSeq" id="XP_013311726.1">
    <property type="nucleotide sequence ID" value="XM_013456272.1"/>
</dbReference>
<evidence type="ECO:0000313" key="2">
    <source>
        <dbReference type="EMBL" id="KIW51142.1"/>
    </source>
</evidence>
<keyword evidence="3" id="KW-1185">Reference proteome</keyword>
<dbReference type="EMBL" id="KN847322">
    <property type="protein sequence ID" value="KIW51142.1"/>
    <property type="molecule type" value="Genomic_DNA"/>
</dbReference>
<gene>
    <name evidence="2" type="ORF">PV05_09891</name>
</gene>
<protein>
    <submittedName>
        <fullName evidence="2">Uncharacterized protein</fullName>
    </submittedName>
</protein>
<dbReference type="GeneID" id="25331799"/>
<feature type="transmembrane region" description="Helical" evidence="1">
    <location>
        <begin position="91"/>
        <end position="110"/>
    </location>
</feature>
<sequence length="161" mass="17717">MPSLPATTVVLSLFHATQTCIGVYTGLFSAIAIYNLKQREEQTEQAARYSRTAAQQLHKTRTTQTSGALATISSVLCSIILAIGPTGGKKLPLFLSIANAGGIILAYRHIADFWRHKVKVPFFQDYNEGIRASNQMLQAFQILSGTWIFAVVLYLWPGLTL</sequence>
<evidence type="ECO:0000313" key="3">
    <source>
        <dbReference type="Proteomes" id="UP000054342"/>
    </source>
</evidence>
<accession>A0A0D2CMQ2</accession>
<reference evidence="2 3" key="1">
    <citation type="submission" date="2015-01" db="EMBL/GenBank/DDBJ databases">
        <title>The Genome Sequence of Exophiala xenobiotica CBS118157.</title>
        <authorList>
            <consortium name="The Broad Institute Genomics Platform"/>
            <person name="Cuomo C."/>
            <person name="de Hoog S."/>
            <person name="Gorbushina A."/>
            <person name="Stielow B."/>
            <person name="Teixiera M."/>
            <person name="Abouelleil A."/>
            <person name="Chapman S.B."/>
            <person name="Priest M."/>
            <person name="Young S.K."/>
            <person name="Wortman J."/>
            <person name="Nusbaum C."/>
            <person name="Birren B."/>
        </authorList>
    </citation>
    <scope>NUCLEOTIDE SEQUENCE [LARGE SCALE GENOMIC DNA]</scope>
    <source>
        <strain evidence="2 3">CBS 118157</strain>
    </source>
</reference>
<dbReference type="HOGENOM" id="CLU_120129_0_0_1"/>
<organism evidence="2 3">
    <name type="scientific">Exophiala xenobiotica</name>
    <dbReference type="NCBI Taxonomy" id="348802"/>
    <lineage>
        <taxon>Eukaryota</taxon>
        <taxon>Fungi</taxon>
        <taxon>Dikarya</taxon>
        <taxon>Ascomycota</taxon>
        <taxon>Pezizomycotina</taxon>
        <taxon>Eurotiomycetes</taxon>
        <taxon>Chaetothyriomycetidae</taxon>
        <taxon>Chaetothyriales</taxon>
        <taxon>Herpotrichiellaceae</taxon>
        <taxon>Exophiala</taxon>
    </lineage>
</organism>
<feature type="transmembrane region" description="Helical" evidence="1">
    <location>
        <begin position="67"/>
        <end position="85"/>
    </location>
</feature>
<feature type="transmembrane region" description="Helical" evidence="1">
    <location>
        <begin position="139"/>
        <end position="156"/>
    </location>
</feature>
<feature type="transmembrane region" description="Helical" evidence="1">
    <location>
        <begin position="12"/>
        <end position="34"/>
    </location>
</feature>
<dbReference type="AlphaFoldDB" id="A0A0D2CMQ2"/>
<dbReference type="OrthoDB" id="5405107at2759"/>
<keyword evidence="1" id="KW-1133">Transmembrane helix</keyword>
<keyword evidence="1" id="KW-0472">Membrane</keyword>
<evidence type="ECO:0000256" key="1">
    <source>
        <dbReference type="SAM" id="Phobius"/>
    </source>
</evidence>
<dbReference type="Proteomes" id="UP000054342">
    <property type="component" value="Unassembled WGS sequence"/>
</dbReference>
<keyword evidence="1" id="KW-0812">Transmembrane</keyword>